<comment type="caution">
    <text evidence="1">The sequence shown here is derived from an EMBL/GenBank/DDBJ whole genome shotgun (WGS) entry which is preliminary data.</text>
</comment>
<dbReference type="AlphaFoldDB" id="A0A9D4LLX8"/>
<protein>
    <submittedName>
        <fullName evidence="1">Uncharacterized protein</fullName>
    </submittedName>
</protein>
<name>A0A9D4LLX8_DREPO</name>
<organism evidence="1 2">
    <name type="scientific">Dreissena polymorpha</name>
    <name type="common">Zebra mussel</name>
    <name type="synonym">Mytilus polymorpha</name>
    <dbReference type="NCBI Taxonomy" id="45954"/>
    <lineage>
        <taxon>Eukaryota</taxon>
        <taxon>Metazoa</taxon>
        <taxon>Spiralia</taxon>
        <taxon>Lophotrochozoa</taxon>
        <taxon>Mollusca</taxon>
        <taxon>Bivalvia</taxon>
        <taxon>Autobranchia</taxon>
        <taxon>Heteroconchia</taxon>
        <taxon>Euheterodonta</taxon>
        <taxon>Imparidentia</taxon>
        <taxon>Neoheterodontei</taxon>
        <taxon>Myida</taxon>
        <taxon>Dreissenoidea</taxon>
        <taxon>Dreissenidae</taxon>
        <taxon>Dreissena</taxon>
    </lineage>
</organism>
<reference evidence="1" key="1">
    <citation type="journal article" date="2019" name="bioRxiv">
        <title>The Genome of the Zebra Mussel, Dreissena polymorpha: A Resource for Invasive Species Research.</title>
        <authorList>
            <person name="McCartney M.A."/>
            <person name="Auch B."/>
            <person name="Kono T."/>
            <person name="Mallez S."/>
            <person name="Zhang Y."/>
            <person name="Obille A."/>
            <person name="Becker A."/>
            <person name="Abrahante J.E."/>
            <person name="Garbe J."/>
            <person name="Badalamenti J.P."/>
            <person name="Herman A."/>
            <person name="Mangelson H."/>
            <person name="Liachko I."/>
            <person name="Sullivan S."/>
            <person name="Sone E.D."/>
            <person name="Koren S."/>
            <person name="Silverstein K.A.T."/>
            <person name="Beckman K.B."/>
            <person name="Gohl D.M."/>
        </authorList>
    </citation>
    <scope>NUCLEOTIDE SEQUENCE</scope>
    <source>
        <strain evidence="1">Duluth1</strain>
        <tissue evidence="1">Whole animal</tissue>
    </source>
</reference>
<dbReference type="EMBL" id="JAIWYP010000002">
    <property type="protein sequence ID" value="KAH3860139.1"/>
    <property type="molecule type" value="Genomic_DNA"/>
</dbReference>
<dbReference type="Proteomes" id="UP000828390">
    <property type="component" value="Unassembled WGS sequence"/>
</dbReference>
<sequence length="137" mass="15825">MSPKLYLKPIYSLQAHSQLYLTDYPIFRVNVSTTIPYPLPYIFSVNVFTRILQPLSLPHLQIYSNLCLHQYFRQLTVQALPLRRIDYVAPLNPCRPQDQYCSIRCAVMTLNGNFNCSFCVCENRSDYGMDGFGKESG</sequence>
<reference evidence="1" key="2">
    <citation type="submission" date="2020-11" db="EMBL/GenBank/DDBJ databases">
        <authorList>
            <person name="McCartney M.A."/>
            <person name="Auch B."/>
            <person name="Kono T."/>
            <person name="Mallez S."/>
            <person name="Becker A."/>
            <person name="Gohl D.M."/>
            <person name="Silverstein K.A.T."/>
            <person name="Koren S."/>
            <person name="Bechman K.B."/>
            <person name="Herman A."/>
            <person name="Abrahante J.E."/>
            <person name="Garbe J."/>
        </authorList>
    </citation>
    <scope>NUCLEOTIDE SEQUENCE</scope>
    <source>
        <strain evidence="1">Duluth1</strain>
        <tissue evidence="1">Whole animal</tissue>
    </source>
</reference>
<evidence type="ECO:0000313" key="1">
    <source>
        <dbReference type="EMBL" id="KAH3860139.1"/>
    </source>
</evidence>
<keyword evidence="2" id="KW-1185">Reference proteome</keyword>
<evidence type="ECO:0000313" key="2">
    <source>
        <dbReference type="Proteomes" id="UP000828390"/>
    </source>
</evidence>
<proteinExistence type="predicted"/>
<accession>A0A9D4LLX8</accession>
<gene>
    <name evidence="1" type="ORF">DPMN_023030</name>
</gene>